<feature type="compositionally biased region" description="Polar residues" evidence="1">
    <location>
        <begin position="587"/>
        <end position="610"/>
    </location>
</feature>
<accession>A0AAP0DHS8</accession>
<dbReference type="InterPro" id="IPR003871">
    <property type="entry name" value="RFA1B/D_OB_1st"/>
</dbReference>
<dbReference type="Gene3D" id="2.40.50.140">
    <property type="entry name" value="Nucleic acid-binding proteins"/>
    <property type="match status" value="3"/>
</dbReference>
<evidence type="ECO:0000313" key="4">
    <source>
        <dbReference type="Proteomes" id="UP001408789"/>
    </source>
</evidence>
<feature type="domain" description="Replication protein A 70 kDa DNA-binding subunit B/D first OB fold" evidence="2">
    <location>
        <begin position="9"/>
        <end position="113"/>
    </location>
</feature>
<reference evidence="3 4" key="1">
    <citation type="submission" date="2024-04" db="EMBL/GenBank/DDBJ databases">
        <title>The reference genome of an endangered Asteraceae, Deinandra increscens subsp. villosa, native to the Central Coast of California.</title>
        <authorList>
            <person name="Guilliams M."/>
            <person name="Hasenstab-Lehman K."/>
            <person name="Meyer R."/>
            <person name="Mcevoy S."/>
        </authorList>
    </citation>
    <scope>NUCLEOTIDE SEQUENCE [LARGE SCALE GENOMIC DNA]</scope>
    <source>
        <tissue evidence="3">Leaf</tissue>
    </source>
</reference>
<organism evidence="3 4">
    <name type="scientific">Deinandra increscens subsp. villosa</name>
    <dbReference type="NCBI Taxonomy" id="3103831"/>
    <lineage>
        <taxon>Eukaryota</taxon>
        <taxon>Viridiplantae</taxon>
        <taxon>Streptophyta</taxon>
        <taxon>Embryophyta</taxon>
        <taxon>Tracheophyta</taxon>
        <taxon>Spermatophyta</taxon>
        <taxon>Magnoliopsida</taxon>
        <taxon>eudicotyledons</taxon>
        <taxon>Gunneridae</taxon>
        <taxon>Pentapetalae</taxon>
        <taxon>asterids</taxon>
        <taxon>campanulids</taxon>
        <taxon>Asterales</taxon>
        <taxon>Asteraceae</taxon>
        <taxon>Asteroideae</taxon>
        <taxon>Heliantheae alliance</taxon>
        <taxon>Madieae</taxon>
        <taxon>Madiinae</taxon>
        <taxon>Deinandra</taxon>
    </lineage>
</organism>
<evidence type="ECO:0000259" key="2">
    <source>
        <dbReference type="Pfam" id="PF02721"/>
    </source>
</evidence>
<comment type="caution">
    <text evidence="3">The sequence shown here is derived from an EMBL/GenBank/DDBJ whole genome shotgun (WGS) entry which is preliminary data.</text>
</comment>
<evidence type="ECO:0000256" key="1">
    <source>
        <dbReference type="SAM" id="MobiDB-lite"/>
    </source>
</evidence>
<evidence type="ECO:0000313" key="3">
    <source>
        <dbReference type="EMBL" id="KAK9072967.1"/>
    </source>
</evidence>
<protein>
    <recommendedName>
        <fullName evidence="2">Replication protein A 70 kDa DNA-binding subunit B/D first OB fold domain-containing protein</fullName>
    </recommendedName>
</protein>
<dbReference type="InterPro" id="IPR012340">
    <property type="entry name" value="NA-bd_OB-fold"/>
</dbReference>
<dbReference type="EMBL" id="JBCNJP010000009">
    <property type="protein sequence ID" value="KAK9072967.1"/>
    <property type="molecule type" value="Genomic_DNA"/>
</dbReference>
<feature type="region of interest" description="Disordered" evidence="1">
    <location>
        <begin position="582"/>
        <end position="622"/>
    </location>
</feature>
<proteinExistence type="predicted"/>
<dbReference type="PANTHER" id="PTHR47165">
    <property type="entry name" value="OS03G0429900 PROTEIN"/>
    <property type="match status" value="1"/>
</dbReference>
<sequence length="622" mass="70375">MNQAEVQLFQPLNELQVSNVEHYVKVRVLSVWRRPLYSNPTQSYSVEFVCADEQGNKISGSCLGKWLYRFQRFFINQNVLLIKRPLLGANNGDWRIVDNQLKLCFNVDTHVGQSSEWNADAHFFNFTDFKQIVDLQAPTTVSIDIIGALIDNTGLIPFKTKAGKDCVKVTVKLQDIMGELIYVTLFDDFAHQLLNYLDAHKDELHYVIILQFGRFKVFEGRHSVSNAYNGSNLFINSSDVNEVASFLERFLETLDSPNTPSYSRMTSGNVYNIEDDFLNVTVFNHTAEVESIYEANKVIILGTIKMVNKTWYYKACNHCKRIVEVIDESLPITEVKPLAITDGQPIPIAQEEALSIIESEAQPITQSQPVENNQVQIVPPSGFQVGIPSEHVAYKCSTQDCIEKNKVIKPYPRFKILIKVQDSSGTVDLTLFDSEAKKILHKTAQEVLDKFEAEKKAKSDGDGLNIPSELQALLERRYAFKIDVSDFNIKKRYKYYTIVKVTDNGNIIKALDHRHNTEQHYLTDSLASSSKEPQSNQSAYQKDIISVTDDNETPLSVNMFSKRGEVMHVSDLKRNLDQVYDEDIPPASSSKTTPNSVKSVATSSSNNETGVNDKLIIPKVEK</sequence>
<name>A0AAP0DHS8_9ASTR</name>
<dbReference type="SUPFAM" id="SSF50249">
    <property type="entry name" value="Nucleic acid-binding proteins"/>
    <property type="match status" value="3"/>
</dbReference>
<keyword evidence="4" id="KW-1185">Reference proteome</keyword>
<dbReference type="AlphaFoldDB" id="A0AAP0DHS8"/>
<dbReference type="Proteomes" id="UP001408789">
    <property type="component" value="Unassembled WGS sequence"/>
</dbReference>
<gene>
    <name evidence="3" type="ORF">SSX86_007289</name>
</gene>
<dbReference type="Pfam" id="PF02721">
    <property type="entry name" value="DUF223"/>
    <property type="match status" value="1"/>
</dbReference>
<dbReference type="CDD" id="cd04481">
    <property type="entry name" value="RPA1_DBD_B_like"/>
    <property type="match status" value="1"/>
</dbReference>
<dbReference type="PANTHER" id="PTHR47165:SF4">
    <property type="entry name" value="OS03G0429900 PROTEIN"/>
    <property type="match status" value="1"/>
</dbReference>